<feature type="domain" description="P2X purinoreceptor 7 intracellular" evidence="1">
    <location>
        <begin position="32"/>
        <end position="184"/>
    </location>
</feature>
<dbReference type="OrthoDB" id="6112409at2759"/>
<dbReference type="AlphaFoldDB" id="A0A2G8JFY1"/>
<gene>
    <name evidence="2" type="ORF">BSL78_28511</name>
</gene>
<protein>
    <submittedName>
        <fullName evidence="2">Putative P2X purinoceptor 7-like</fullName>
    </submittedName>
</protein>
<comment type="caution">
    <text evidence="2">The sequence shown here is derived from an EMBL/GenBank/DDBJ whole genome shotgun (WGS) entry which is preliminary data.</text>
</comment>
<dbReference type="InterPro" id="IPR046815">
    <property type="entry name" value="P2RX7_C"/>
</dbReference>
<name>A0A2G8JFY1_STIJA</name>
<proteinExistence type="predicted"/>
<evidence type="ECO:0000313" key="2">
    <source>
        <dbReference type="EMBL" id="PIK34664.1"/>
    </source>
</evidence>
<reference evidence="2 3" key="1">
    <citation type="journal article" date="2017" name="PLoS Biol.">
        <title>The sea cucumber genome provides insights into morphological evolution and visceral regeneration.</title>
        <authorList>
            <person name="Zhang X."/>
            <person name="Sun L."/>
            <person name="Yuan J."/>
            <person name="Sun Y."/>
            <person name="Gao Y."/>
            <person name="Zhang L."/>
            <person name="Li S."/>
            <person name="Dai H."/>
            <person name="Hamel J.F."/>
            <person name="Liu C."/>
            <person name="Yu Y."/>
            <person name="Liu S."/>
            <person name="Lin W."/>
            <person name="Guo K."/>
            <person name="Jin S."/>
            <person name="Xu P."/>
            <person name="Storey K.B."/>
            <person name="Huan P."/>
            <person name="Zhang T."/>
            <person name="Zhou Y."/>
            <person name="Zhang J."/>
            <person name="Lin C."/>
            <person name="Li X."/>
            <person name="Xing L."/>
            <person name="Huo D."/>
            <person name="Sun M."/>
            <person name="Wang L."/>
            <person name="Mercier A."/>
            <person name="Li F."/>
            <person name="Yang H."/>
            <person name="Xiang J."/>
        </authorList>
    </citation>
    <scope>NUCLEOTIDE SEQUENCE [LARGE SCALE GENOMIC DNA]</scope>
    <source>
        <strain evidence="2">Shaxun</strain>
        <tissue evidence="2">Muscle</tissue>
    </source>
</reference>
<dbReference type="EMBL" id="MRZV01002110">
    <property type="protein sequence ID" value="PIK34664.1"/>
    <property type="molecule type" value="Genomic_DNA"/>
</dbReference>
<evidence type="ECO:0000259" key="1">
    <source>
        <dbReference type="Pfam" id="PF20478"/>
    </source>
</evidence>
<evidence type="ECO:0000313" key="3">
    <source>
        <dbReference type="Proteomes" id="UP000230750"/>
    </source>
</evidence>
<dbReference type="PANTHER" id="PTHR36981:SF1">
    <property type="entry name" value="P2X PURINORECEPTOR 7 INTRACELLULAR DOMAIN-CONTAINING PROTEIN"/>
    <property type="match status" value="1"/>
</dbReference>
<accession>A0A2G8JFY1</accession>
<organism evidence="2 3">
    <name type="scientific">Stichopus japonicus</name>
    <name type="common">Sea cucumber</name>
    <dbReference type="NCBI Taxonomy" id="307972"/>
    <lineage>
        <taxon>Eukaryota</taxon>
        <taxon>Metazoa</taxon>
        <taxon>Echinodermata</taxon>
        <taxon>Eleutherozoa</taxon>
        <taxon>Echinozoa</taxon>
        <taxon>Holothuroidea</taxon>
        <taxon>Aspidochirotacea</taxon>
        <taxon>Aspidochirotida</taxon>
        <taxon>Stichopodidae</taxon>
        <taxon>Apostichopus</taxon>
    </lineage>
</organism>
<dbReference type="Pfam" id="PF20478">
    <property type="entry name" value="P2RX7_C"/>
    <property type="match status" value="1"/>
</dbReference>
<sequence length="193" mass="21905">MEAFGLEAYLFEPEYSEEELRHREEELSKDSQSATVCDVGSNSVADTSTSSASHCEEWCLCALCSPLESEKERVCCHGLFAEKAVLNAGECLTNSPEFFQICLQPVNLELCFVNFLRYKKKDPTAAENMTNRQRRLMAYRQLALWSNYSLPLGKGVRIVLPSCCVGEIRSHFPEDSHEQYIGFREVTEALQLE</sequence>
<keyword evidence="3" id="KW-1185">Reference proteome</keyword>
<dbReference type="PANTHER" id="PTHR36981">
    <property type="entry name" value="ZGC:195170"/>
    <property type="match status" value="1"/>
</dbReference>
<dbReference type="Proteomes" id="UP000230750">
    <property type="component" value="Unassembled WGS sequence"/>
</dbReference>